<proteinExistence type="predicted"/>
<dbReference type="Proteomes" id="UP000265618">
    <property type="component" value="Unassembled WGS sequence"/>
</dbReference>
<comment type="caution">
    <text evidence="1">The sequence shown here is derived from an EMBL/GenBank/DDBJ whole genome shotgun (WGS) entry which is preliminary data.</text>
</comment>
<accession>A0A9K3GGV0</accession>
<dbReference type="AlphaFoldDB" id="A0A9K3GGV0"/>
<protein>
    <submittedName>
        <fullName evidence="1">Uncharacterized protein</fullName>
    </submittedName>
</protein>
<evidence type="ECO:0000313" key="2">
    <source>
        <dbReference type="Proteomes" id="UP000265618"/>
    </source>
</evidence>
<gene>
    <name evidence="1" type="ORF">KIPB_003013</name>
</gene>
<dbReference type="EMBL" id="BDIP01000545">
    <property type="protein sequence ID" value="GIQ81960.1"/>
    <property type="molecule type" value="Genomic_DNA"/>
</dbReference>
<name>A0A9K3GGV0_9EUKA</name>
<keyword evidence="2" id="KW-1185">Reference proteome</keyword>
<sequence length="273" mass="29498">MQVEGFSLLDSYCPEGDPMLYLADENIPESFVSAIGTRVLSQFSGMHVKHHVAAAKKEKLFSGLSLIKAFHALGGFSVLDSSFYVDHVYRETGLSLATHGLVSVTPGKVADTVTMTQSGHDLRLYLLECMRVTLSPPSTLLGDTHGGLPPFPASLPASLRPQPYQILALATVFGKSPGCIVKALGFPKSKVDAIKGMARDMQRRHITLLPLARTLYDTEVDPSVSSIPLCIGDDTVVSLSDVIHLGYLTATLKRCVRQVEAARKGGHTNPFHQ</sequence>
<reference evidence="1 2" key="1">
    <citation type="journal article" date="2018" name="PLoS ONE">
        <title>The draft genome of Kipferlia bialata reveals reductive genome evolution in fornicate parasites.</title>
        <authorList>
            <person name="Tanifuji G."/>
            <person name="Takabayashi S."/>
            <person name="Kume K."/>
            <person name="Takagi M."/>
            <person name="Nakayama T."/>
            <person name="Kamikawa R."/>
            <person name="Inagaki Y."/>
            <person name="Hashimoto T."/>
        </authorList>
    </citation>
    <scope>NUCLEOTIDE SEQUENCE [LARGE SCALE GENOMIC DNA]</scope>
    <source>
        <strain evidence="1">NY0173</strain>
    </source>
</reference>
<organism evidence="1 2">
    <name type="scientific">Kipferlia bialata</name>
    <dbReference type="NCBI Taxonomy" id="797122"/>
    <lineage>
        <taxon>Eukaryota</taxon>
        <taxon>Metamonada</taxon>
        <taxon>Carpediemonas-like organisms</taxon>
        <taxon>Kipferlia</taxon>
    </lineage>
</organism>
<evidence type="ECO:0000313" key="1">
    <source>
        <dbReference type="EMBL" id="GIQ81960.1"/>
    </source>
</evidence>